<comment type="caution">
    <text evidence="4">The sequence shown here is derived from an EMBL/GenBank/DDBJ whole genome shotgun (WGS) entry which is preliminary data.</text>
</comment>
<proteinExistence type="predicted"/>
<evidence type="ECO:0000313" key="3">
    <source>
        <dbReference type="EMBL" id="SFC04636.1"/>
    </source>
</evidence>
<dbReference type="OrthoDB" id="1114934at2"/>
<reference evidence="4 5" key="1">
    <citation type="submission" date="2016-11" db="EMBL/GenBank/DDBJ databases">
        <authorList>
            <person name="Varghese N."/>
            <person name="Submissions S."/>
        </authorList>
    </citation>
    <scope>NUCLEOTIDE SEQUENCE [LARGE SCALE GENOMIC DNA]</scope>
    <source>
        <strain evidence="4 5">CGMCC 1.12174</strain>
        <strain evidence="3 6">DSM 26351</strain>
    </source>
</reference>
<dbReference type="RefSeq" id="WP_072880677.1">
    <property type="nucleotide sequence ID" value="NZ_FOKU01000005.1"/>
</dbReference>
<dbReference type="Proteomes" id="UP000184031">
    <property type="component" value="Unassembled WGS sequence"/>
</dbReference>
<dbReference type="STRING" id="1055723.SAMN05216293_2680"/>
<feature type="domain" description="DUF4097" evidence="2">
    <location>
        <begin position="112"/>
        <end position="246"/>
    </location>
</feature>
<evidence type="ECO:0000313" key="4">
    <source>
        <dbReference type="EMBL" id="SHL11899.1"/>
    </source>
</evidence>
<evidence type="ECO:0000259" key="2">
    <source>
        <dbReference type="Pfam" id="PF13349"/>
    </source>
</evidence>
<keyword evidence="6" id="KW-1185">Reference proteome</keyword>
<keyword evidence="1" id="KW-0732">Signal</keyword>
<dbReference type="AlphaFoldDB" id="A0A1M6Y180"/>
<dbReference type="Proteomes" id="UP000198940">
    <property type="component" value="Unassembled WGS sequence"/>
</dbReference>
<dbReference type="EMBL" id="FOKU01000005">
    <property type="protein sequence ID" value="SFC04636.1"/>
    <property type="molecule type" value="Genomic_DNA"/>
</dbReference>
<evidence type="ECO:0000256" key="1">
    <source>
        <dbReference type="SAM" id="SignalP"/>
    </source>
</evidence>
<organism evidence="4 5">
    <name type="scientific">Flagellimonas taeanensis</name>
    <dbReference type="NCBI Taxonomy" id="1005926"/>
    <lineage>
        <taxon>Bacteria</taxon>
        <taxon>Pseudomonadati</taxon>
        <taxon>Bacteroidota</taxon>
        <taxon>Flavobacteriia</taxon>
        <taxon>Flavobacteriales</taxon>
        <taxon>Flavobacteriaceae</taxon>
        <taxon>Flagellimonas</taxon>
    </lineage>
</organism>
<name>A0A1M6Y180_9FLAO</name>
<dbReference type="Pfam" id="PF13349">
    <property type="entry name" value="DUF4097"/>
    <property type="match status" value="1"/>
</dbReference>
<feature type="signal peptide" evidence="1">
    <location>
        <begin position="1"/>
        <end position="19"/>
    </location>
</feature>
<dbReference type="InterPro" id="IPR025164">
    <property type="entry name" value="Toastrack_DUF4097"/>
</dbReference>
<evidence type="ECO:0000313" key="6">
    <source>
        <dbReference type="Proteomes" id="UP000198940"/>
    </source>
</evidence>
<gene>
    <name evidence="3" type="ORF">SAMN04487891_10579</name>
    <name evidence="4" type="ORF">SAMN05216293_2680</name>
</gene>
<accession>A0A1M6Y180</accession>
<evidence type="ECO:0000313" key="5">
    <source>
        <dbReference type="Proteomes" id="UP000184031"/>
    </source>
</evidence>
<accession>A0A3A1NSP2</accession>
<protein>
    <recommendedName>
        <fullName evidence="2">DUF4097 domain-containing protein</fullName>
    </recommendedName>
</protein>
<dbReference type="EMBL" id="FRAT01000007">
    <property type="protein sequence ID" value="SHL11899.1"/>
    <property type="molecule type" value="Genomic_DNA"/>
</dbReference>
<sequence>MRKFTFLLTALLVGTIANAQSDYTKSLNGVQWVKIESKSDITVRTHSSNELLIKSGPSVETPERAKGLKLVGEGGTDNTSIGFSVIQDGNTLIVTNLRKSEGAEIYLPKNQNVSAKSTWNGDIEIDGFAGEIEADAQLNGSVKILNVNGPVTANTLNGELTVEFGTVKQGSPISLYSTNGAVDVSLPGNTPANLSMSTINGNVYTDFDVKLSEKDGLKSVLGRKISASINNGGVDITLKSTNGNMYLRKK</sequence>
<feature type="chain" id="PRO_5044562712" description="DUF4097 domain-containing protein" evidence="1">
    <location>
        <begin position="20"/>
        <end position="250"/>
    </location>
</feature>